<evidence type="ECO:0000256" key="2">
    <source>
        <dbReference type="ARBA" id="ARBA00022553"/>
    </source>
</evidence>
<feature type="region of interest" description="Disordered" evidence="3">
    <location>
        <begin position="1357"/>
        <end position="1420"/>
    </location>
</feature>
<dbReference type="Proteomes" id="UP000085678">
    <property type="component" value="Unplaced"/>
</dbReference>
<dbReference type="SUPFAM" id="SSF54236">
    <property type="entry name" value="Ubiquitin-like"/>
    <property type="match status" value="1"/>
</dbReference>
<feature type="domain" description="Ras-associating" evidence="5">
    <location>
        <begin position="576"/>
        <end position="692"/>
    </location>
</feature>
<organism evidence="7 8">
    <name type="scientific">Lingula anatina</name>
    <name type="common">Brachiopod</name>
    <name type="synonym">Lingula unguis</name>
    <dbReference type="NCBI Taxonomy" id="7574"/>
    <lineage>
        <taxon>Eukaryota</taxon>
        <taxon>Metazoa</taxon>
        <taxon>Spiralia</taxon>
        <taxon>Lophotrochozoa</taxon>
        <taxon>Brachiopoda</taxon>
        <taxon>Linguliformea</taxon>
        <taxon>Lingulata</taxon>
        <taxon>Lingulida</taxon>
        <taxon>Linguloidea</taxon>
        <taxon>Lingulidae</taxon>
        <taxon>Lingula</taxon>
    </lineage>
</organism>
<dbReference type="InterPro" id="IPR035899">
    <property type="entry name" value="DBL_dom_sf"/>
</dbReference>
<feature type="compositionally biased region" description="Polar residues" evidence="3">
    <location>
        <begin position="1396"/>
        <end position="1407"/>
    </location>
</feature>
<feature type="compositionally biased region" description="Low complexity" evidence="3">
    <location>
        <begin position="1558"/>
        <end position="1574"/>
    </location>
</feature>
<keyword evidence="1" id="KW-0343">GTPase activation</keyword>
<feature type="compositionally biased region" description="Polar residues" evidence="3">
    <location>
        <begin position="1004"/>
        <end position="1023"/>
    </location>
</feature>
<feature type="compositionally biased region" description="Polar residues" evidence="3">
    <location>
        <begin position="1827"/>
        <end position="1836"/>
    </location>
</feature>
<dbReference type="CDD" id="cd04402">
    <property type="entry name" value="RhoGAP_ARHGAP20"/>
    <property type="match status" value="1"/>
</dbReference>
<feature type="compositionally biased region" description="Basic and acidic residues" evidence="3">
    <location>
        <begin position="148"/>
        <end position="157"/>
    </location>
</feature>
<dbReference type="GO" id="GO:0005096">
    <property type="term" value="F:GTPase activator activity"/>
    <property type="evidence" value="ECO:0007669"/>
    <property type="project" value="UniProtKB-KW"/>
</dbReference>
<evidence type="ECO:0000313" key="7">
    <source>
        <dbReference type="Proteomes" id="UP000085678"/>
    </source>
</evidence>
<dbReference type="FunFam" id="2.30.29.30:FF:000217">
    <property type="entry name" value="Rho GTPase activating protein 20"/>
    <property type="match status" value="1"/>
</dbReference>
<dbReference type="Pfam" id="PF00620">
    <property type="entry name" value="RhoGAP"/>
    <property type="match status" value="1"/>
</dbReference>
<dbReference type="GO" id="GO:0007165">
    <property type="term" value="P:signal transduction"/>
    <property type="evidence" value="ECO:0007669"/>
    <property type="project" value="InterPro"/>
</dbReference>
<feature type="compositionally biased region" description="Polar residues" evidence="3">
    <location>
        <begin position="1854"/>
        <end position="1865"/>
    </location>
</feature>
<name>A0A1S3IQ77_LINAN</name>
<dbReference type="PROSITE" id="PS50010">
    <property type="entry name" value="DH_2"/>
    <property type="match status" value="1"/>
</dbReference>
<feature type="domain" description="DH" evidence="4">
    <location>
        <begin position="194"/>
        <end position="376"/>
    </location>
</feature>
<dbReference type="GO" id="GO:0005085">
    <property type="term" value="F:guanyl-nucleotide exchange factor activity"/>
    <property type="evidence" value="ECO:0007669"/>
    <property type="project" value="InterPro"/>
</dbReference>
<dbReference type="InterPro" id="IPR000198">
    <property type="entry name" value="RhoGAP_dom"/>
</dbReference>
<dbReference type="InterPro" id="IPR029071">
    <property type="entry name" value="Ubiquitin-like_domsf"/>
</dbReference>
<feature type="compositionally biased region" description="Basic and acidic residues" evidence="3">
    <location>
        <begin position="1812"/>
        <end position="1822"/>
    </location>
</feature>
<dbReference type="SUPFAM" id="SSF48350">
    <property type="entry name" value="GTPase activation domain, GAP"/>
    <property type="match status" value="1"/>
</dbReference>
<dbReference type="InterPro" id="IPR000219">
    <property type="entry name" value="DH_dom"/>
</dbReference>
<dbReference type="PROSITE" id="PS50200">
    <property type="entry name" value="RA"/>
    <property type="match status" value="1"/>
</dbReference>
<evidence type="ECO:0000256" key="3">
    <source>
        <dbReference type="SAM" id="MobiDB-lite"/>
    </source>
</evidence>
<dbReference type="InterPro" id="IPR047887">
    <property type="entry name" value="ARHGAP20_PH"/>
</dbReference>
<protein>
    <submittedName>
        <fullName evidence="8">Uncharacterized protein LOC106166381</fullName>
    </submittedName>
</protein>
<dbReference type="InterPro" id="IPR001849">
    <property type="entry name" value="PH_domain"/>
</dbReference>
<feature type="region of interest" description="Disordered" evidence="3">
    <location>
        <begin position="1558"/>
        <end position="1651"/>
    </location>
</feature>
<dbReference type="KEGG" id="lak:106166381"/>
<evidence type="ECO:0000256" key="1">
    <source>
        <dbReference type="ARBA" id="ARBA00022468"/>
    </source>
</evidence>
<gene>
    <name evidence="8" type="primary">LOC106166381</name>
</gene>
<keyword evidence="7" id="KW-1185">Reference proteome</keyword>
<dbReference type="GeneID" id="106166381"/>
<dbReference type="SMART" id="SM00233">
    <property type="entry name" value="PH"/>
    <property type="match status" value="1"/>
</dbReference>
<dbReference type="Gene3D" id="1.20.900.10">
    <property type="entry name" value="Dbl homology (DH) domain"/>
    <property type="match status" value="1"/>
</dbReference>
<feature type="compositionally biased region" description="Polar residues" evidence="3">
    <location>
        <begin position="1606"/>
        <end position="1620"/>
    </location>
</feature>
<sequence>MSSHTKQEVGTGWEARVRGGLREIFPRSHRLSLPPVEHRISLDEVQEFGKPHVSGSCPAKLGSVGQNLKSKEMRHKVRRTQSELGTKSETIGKYWTHKSCVDISCQCQPQAVLKNKMKAAGEVEWKLKREGSTSTDEDSLTAASVEGSHMEDNKVFEPTDDEGVEEEEEEEEDEEDLNLRFLIGEETEEETADHRYQTVYNLLQSERIYQLALKSIFEVYAEPLRKFTSQSREDHILLFSGAEALLSLSSMLTLRLEHTLELWDPGTSRIGNLFSKQFWLRYEEYQRNFKVIRQFLKQKWTEDKEFVQFCSLRVKQGDVTNKSIGSLLFLPVQRIPEYERYLNELLAEIDESHPDFEDLMKASARLQNMVKERGEDLTMLEKECQAERVQELFPHDDLQICEHEKQNKLQQRLLSRRKSAPSAVLLKTLGGGRSKSIAGTGTNLASFMQEHSSVRVSPNVNSNVNRLYIMEGSVQLTAGVQNQERYLFLFNDLLLIAKQKSNIAFKLKHRVRVCEMWTATCIEDACEITKPHDRSFVMGWPTTNFVATFSTPEAKENWLEKLKKQIEEEKAKEQPKSIVLKVVNKDMDNCQHTKNITVSNTDSVKECVKMCVDQFEIKDGEPSDYHIWVVSGKEDSPYPLIGHEQPYSIQMSHLRDAAGISGSEPLPANFEADSENLPPSARCNFVLRHSKKKPKSSSFEESSRTLKLKKSMKRSPIITFFKKATKQQDQASQNNNVSPSLGTLFGLQLCSLCGEEEILPKPVMDMLQNLFQFGPYITGIFRKSANARAVKELKNKFDSGLEVSLDDTTVLVVGATFKEFLRSLPDCLLQCDMFDDWTQTNGIQEKEERTEKVKKLLETLPKCNLHLLRHFMCILYHIDKKSEENSMNAYNLAVCVGPSLLWPHLTAGTTVHAQASKSVPIFIQFLIENCQEVFGKDIVTLLGEPVEQKVRQDSSTDSDSMHSLLSIAESGGGMMRRDDSSSFDSLERDLYNSEIESSPRLPKNQFSPTNLSRDSGLTLSDTQLYDDENDNENAEPRSSYTRSHSHGMDYDHSREQQHSHFVHSFDSGIDSEQPVPPPRKKYSRRTSEPPLGNMDKYTLRHPSYRQAISGGAQASSGYAPHVDSKSNISYLYGTDGTGHKSMKHHMPLSKRVSADSLESVEECGEERDSIAEIQRNFALQEQSEKNVIKKSASGMHLYLDEELFPGAVGGNHNTRLDQRRMRRQSSRDTSSPPPSPITSESSQDSIMMTNSPSLLHAKQYNKGQAPAPPKITGSKSIDLGQVSEPLVQTNADFSKSISGRLGLFTPCSLSDFEESPILTRKAGTSSAPSSNRSSPEDLLSVEFPRVQSPRASIISTLSKTSAESAHSSSAGSTTTLTQDQFDAEVPPPRPPKPGHLTNTDSSGTPTKCLNKIDPNLGSPPPKVLLRHNEIRVQMKLASKDFFPAEAINNNRQQRISAPPDYVELMKRRSLEQSESDSNLPSYMGDPAAQRRYSLGEGDMMRPEQPPSYQEALRRKSLMQHGMQVPVPQVSEDELLRQRVLSAHARKLYEESLRKLEEQQLVPSSQPSQQQQHSPMVLTETVSTRPDSEPIYMNSRMTNDSDRSKTAKNSPRVSRSKSQNAGDRDGVKLVRRQGGSSHSFTSLHRSNSDTSEHLLRINKDSSKLKHLTPVHVSCEPKRRESFERERKRRENVERERERTRRRESLEKERRRGQQSRHKSPQNAVSKNRRSLPRVPSPDKRSQTPSEDSRKHEERASLRALEKPETRTNSSTKKSLLSHQGPLFYQPEQQKQSKAGQKMSSDSAIDNRVAATPQKDHLCAKQKNDLGWSVSQLRNLYDSSKGEKQQESSPPHFYRPNSQPPVTISSQVREERPLEPPPYRPPPPISQSAQRDTLNRDIKKQSEFSDGTSSHKDKDHLRGKSVREHIQAFDGCNGVRVSTKSEDVRLSSDDSCKDGEESYV</sequence>
<feature type="compositionally biased region" description="Polar residues" evidence="3">
    <location>
        <begin position="1765"/>
        <end position="1776"/>
    </location>
</feature>
<dbReference type="Gene3D" id="1.10.555.10">
    <property type="entry name" value="Rho GTPase activation protein"/>
    <property type="match status" value="1"/>
</dbReference>
<feature type="compositionally biased region" description="Basic and acidic residues" evidence="3">
    <location>
        <begin position="1735"/>
        <end position="1764"/>
    </location>
</feature>
<feature type="region of interest" description="Disordered" evidence="3">
    <location>
        <begin position="1320"/>
        <end position="1344"/>
    </location>
</feature>
<dbReference type="InterPro" id="IPR000159">
    <property type="entry name" value="RA_dom"/>
</dbReference>
<dbReference type="PROSITE" id="PS50238">
    <property type="entry name" value="RHOGAP"/>
    <property type="match status" value="1"/>
</dbReference>
<keyword evidence="2" id="KW-0597">Phosphoprotein</keyword>
<dbReference type="Pfam" id="PF00621">
    <property type="entry name" value="RhoGEF"/>
    <property type="match status" value="1"/>
</dbReference>
<feature type="compositionally biased region" description="Low complexity" evidence="3">
    <location>
        <begin position="1358"/>
        <end position="1377"/>
    </location>
</feature>
<evidence type="ECO:0000259" key="6">
    <source>
        <dbReference type="PROSITE" id="PS50238"/>
    </source>
</evidence>
<feature type="compositionally biased region" description="Basic and acidic residues" evidence="3">
    <location>
        <begin position="1891"/>
        <end position="1925"/>
    </location>
</feature>
<dbReference type="InterPro" id="IPR047888">
    <property type="entry name" value="ARHGAP20_RA"/>
</dbReference>
<feature type="compositionally biased region" description="Pro residues" evidence="3">
    <location>
        <begin position="1873"/>
        <end position="1883"/>
    </location>
</feature>
<dbReference type="SMART" id="SM00325">
    <property type="entry name" value="RhoGEF"/>
    <property type="match status" value="1"/>
</dbReference>
<dbReference type="GO" id="GO:0035023">
    <property type="term" value="P:regulation of Rho protein signal transduction"/>
    <property type="evidence" value="ECO:0007669"/>
    <property type="project" value="InterPro"/>
</dbReference>
<feature type="compositionally biased region" description="Basic and acidic residues" evidence="3">
    <location>
        <begin position="1937"/>
        <end position="1958"/>
    </location>
</feature>
<feature type="compositionally biased region" description="Basic and acidic residues" evidence="3">
    <location>
        <begin position="1046"/>
        <end position="1058"/>
    </location>
</feature>
<feature type="compositionally biased region" description="Polar residues" evidence="3">
    <location>
        <begin position="1633"/>
        <end position="1644"/>
    </location>
</feature>
<reference evidence="8" key="1">
    <citation type="submission" date="2025-08" db="UniProtKB">
        <authorList>
            <consortium name="RefSeq"/>
        </authorList>
    </citation>
    <scope>IDENTIFICATION</scope>
    <source>
        <tissue evidence="8">Gonads</tissue>
    </source>
</reference>
<dbReference type="Gene3D" id="3.10.20.90">
    <property type="entry name" value="Phosphatidylinositol 3-kinase Catalytic Subunit, Chain A, domain 1"/>
    <property type="match status" value="1"/>
</dbReference>
<dbReference type="PANTHER" id="PTHR23179">
    <property type="entry name" value="T-CELL ACTIVATION RHO GTPASE ACTIVATING PROTEIN-RELATED"/>
    <property type="match status" value="1"/>
</dbReference>
<dbReference type="CDD" id="cd13319">
    <property type="entry name" value="PH_RARhoGAP"/>
    <property type="match status" value="1"/>
</dbReference>
<feature type="region of interest" description="Disordered" evidence="3">
    <location>
        <begin position="1206"/>
        <end position="1245"/>
    </location>
</feature>
<feature type="region of interest" description="Disordered" evidence="3">
    <location>
        <begin position="993"/>
        <end position="1094"/>
    </location>
</feature>
<evidence type="ECO:0000259" key="5">
    <source>
        <dbReference type="PROSITE" id="PS50200"/>
    </source>
</evidence>
<dbReference type="RefSeq" id="XP_013400375.1">
    <property type="nucleotide sequence ID" value="XM_013544921.1"/>
</dbReference>
<dbReference type="CDD" id="cd17115">
    <property type="entry name" value="RA_RHG20"/>
    <property type="match status" value="1"/>
</dbReference>
<proteinExistence type="predicted"/>
<feature type="region of interest" description="Disordered" evidence="3">
    <location>
        <begin position="1666"/>
        <end position="1958"/>
    </location>
</feature>
<dbReference type="PANTHER" id="PTHR23179:SF3">
    <property type="entry name" value="RHO GTPASE-ACTIVATING PROTEIN 20"/>
    <property type="match status" value="1"/>
</dbReference>
<accession>A0A1S3IQ77</accession>
<feature type="region of interest" description="Disordered" evidence="3">
    <location>
        <begin position="128"/>
        <end position="176"/>
    </location>
</feature>
<feature type="domain" description="Rho-GAP" evidence="6">
    <location>
        <begin position="747"/>
        <end position="934"/>
    </location>
</feature>
<dbReference type="OrthoDB" id="9994905at2759"/>
<feature type="compositionally biased region" description="Basic and acidic residues" evidence="3">
    <location>
        <begin position="1673"/>
        <end position="1710"/>
    </location>
</feature>
<feature type="compositionally biased region" description="Polar residues" evidence="3">
    <location>
        <begin position="1785"/>
        <end position="1802"/>
    </location>
</feature>
<dbReference type="InterPro" id="IPR047886">
    <property type="entry name" value="ARHGAP20-like_RhoGAP"/>
</dbReference>
<feature type="compositionally biased region" description="Acidic residues" evidence="3">
    <location>
        <begin position="1024"/>
        <end position="1033"/>
    </location>
</feature>
<dbReference type="InterPro" id="IPR008936">
    <property type="entry name" value="Rho_GTPase_activation_prot"/>
</dbReference>
<dbReference type="InterPro" id="IPR011993">
    <property type="entry name" value="PH-like_dom_sf"/>
</dbReference>
<feature type="compositionally biased region" description="Acidic residues" evidence="3">
    <location>
        <begin position="158"/>
        <end position="176"/>
    </location>
</feature>
<dbReference type="Pfam" id="PF00788">
    <property type="entry name" value="RA"/>
    <property type="match status" value="1"/>
</dbReference>
<evidence type="ECO:0000313" key="8">
    <source>
        <dbReference type="RefSeq" id="XP_013400375.1"/>
    </source>
</evidence>
<evidence type="ECO:0000259" key="4">
    <source>
        <dbReference type="PROSITE" id="PS50010"/>
    </source>
</evidence>
<dbReference type="STRING" id="7574.A0A1S3IQ77"/>
<dbReference type="Pfam" id="PF22286">
    <property type="entry name" value="RHG20_PH"/>
    <property type="match status" value="1"/>
</dbReference>
<dbReference type="SUPFAM" id="SSF50729">
    <property type="entry name" value="PH domain-like"/>
    <property type="match status" value="1"/>
</dbReference>
<dbReference type="SUPFAM" id="SSF48065">
    <property type="entry name" value="DBL homology domain (DH-domain)"/>
    <property type="match status" value="1"/>
</dbReference>
<dbReference type="SMART" id="SM00324">
    <property type="entry name" value="RhoGAP"/>
    <property type="match status" value="1"/>
</dbReference>
<dbReference type="InParanoid" id="A0A1S3IQ77"/>
<dbReference type="Gene3D" id="2.30.29.30">
    <property type="entry name" value="Pleckstrin-homology domain (PH domain)/Phosphotyrosine-binding domain (PTB)"/>
    <property type="match status" value="1"/>
</dbReference>